<evidence type="ECO:0000256" key="1">
    <source>
        <dbReference type="ARBA" id="ARBA00009817"/>
    </source>
</evidence>
<feature type="compositionally biased region" description="Acidic residues" evidence="2">
    <location>
        <begin position="9"/>
        <end position="18"/>
    </location>
</feature>
<evidence type="ECO:0000313" key="3">
    <source>
        <dbReference type="EMBL" id="CAE2252133.1"/>
    </source>
</evidence>
<name>A0A7S4MXW5_9STRA</name>
<dbReference type="AlphaFoldDB" id="A0A7S4MXW5"/>
<evidence type="ECO:0008006" key="4">
    <source>
        <dbReference type="Google" id="ProtNLM"/>
    </source>
</evidence>
<gene>
    <name evidence="3" type="ORF">OAUR00152_LOCUS21877</name>
</gene>
<dbReference type="SUPFAM" id="SSF55136">
    <property type="entry name" value="Probable bacterial effector-binding domain"/>
    <property type="match status" value="1"/>
</dbReference>
<evidence type="ECO:0000256" key="2">
    <source>
        <dbReference type="SAM" id="MobiDB-lite"/>
    </source>
</evidence>
<dbReference type="Pfam" id="PF04832">
    <property type="entry name" value="SOUL"/>
    <property type="match status" value="1"/>
</dbReference>
<dbReference type="InterPro" id="IPR011256">
    <property type="entry name" value="Reg_factor_effector_dom_sf"/>
</dbReference>
<dbReference type="PANTHER" id="PTHR11220">
    <property type="entry name" value="HEME-BINDING PROTEIN-RELATED"/>
    <property type="match status" value="1"/>
</dbReference>
<comment type="similarity">
    <text evidence="1">Belongs to the HEBP family.</text>
</comment>
<sequence>MTAPVAIEGEGEDDSDGDGDAKKMQFWLPAEYDDLSKIPKPSNPDVRVVEVPPEAGVVHRYNGSFNPQRARGMAKSLVEQLGKEGVDIDESVEKEMMRDYQSWGYNPPFTISYFKRNEVWIPLTEGQVKELVNVVGDADVKN</sequence>
<proteinExistence type="inferred from homology"/>
<protein>
    <recommendedName>
        <fullName evidence="4">SOUL heme-binding protein</fullName>
    </recommendedName>
</protein>
<organism evidence="3">
    <name type="scientific">Odontella aurita</name>
    <dbReference type="NCBI Taxonomy" id="265563"/>
    <lineage>
        <taxon>Eukaryota</taxon>
        <taxon>Sar</taxon>
        <taxon>Stramenopiles</taxon>
        <taxon>Ochrophyta</taxon>
        <taxon>Bacillariophyta</taxon>
        <taxon>Mediophyceae</taxon>
        <taxon>Biddulphiophycidae</taxon>
        <taxon>Eupodiscales</taxon>
        <taxon>Odontellaceae</taxon>
        <taxon>Odontella</taxon>
    </lineage>
</organism>
<reference evidence="3" key="1">
    <citation type="submission" date="2021-01" db="EMBL/GenBank/DDBJ databases">
        <authorList>
            <person name="Corre E."/>
            <person name="Pelletier E."/>
            <person name="Niang G."/>
            <person name="Scheremetjew M."/>
            <person name="Finn R."/>
            <person name="Kale V."/>
            <person name="Holt S."/>
            <person name="Cochrane G."/>
            <person name="Meng A."/>
            <person name="Brown T."/>
            <person name="Cohen L."/>
        </authorList>
    </citation>
    <scope>NUCLEOTIDE SEQUENCE</scope>
    <source>
        <strain evidence="3">Isolate 1302-5</strain>
    </source>
</reference>
<dbReference type="Gene3D" id="3.20.80.10">
    <property type="entry name" value="Regulatory factor, effector binding domain"/>
    <property type="match status" value="1"/>
</dbReference>
<accession>A0A7S4MXW5</accession>
<dbReference type="InterPro" id="IPR006917">
    <property type="entry name" value="SOUL_heme-bd"/>
</dbReference>
<feature type="region of interest" description="Disordered" evidence="2">
    <location>
        <begin position="1"/>
        <end position="22"/>
    </location>
</feature>
<dbReference type="PANTHER" id="PTHR11220:SF58">
    <property type="entry name" value="SOUL HEME-BINDING FAMILY PROTEIN"/>
    <property type="match status" value="1"/>
</dbReference>
<dbReference type="EMBL" id="HBKQ01032059">
    <property type="protein sequence ID" value="CAE2252133.1"/>
    <property type="molecule type" value="Transcribed_RNA"/>
</dbReference>